<dbReference type="SUPFAM" id="SSF63825">
    <property type="entry name" value="YWTD domain"/>
    <property type="match status" value="1"/>
</dbReference>
<dbReference type="PANTHER" id="PTHR46388">
    <property type="entry name" value="NHL REPEAT-CONTAINING PROTEIN 2"/>
    <property type="match status" value="1"/>
</dbReference>
<dbReference type="AlphaFoldDB" id="A0A6I9THK2"/>
<feature type="compositionally biased region" description="Basic and acidic residues" evidence="1">
    <location>
        <begin position="628"/>
        <end position="644"/>
    </location>
</feature>
<dbReference type="KEGG" id="sind:105163513"/>
<organism evidence="2 3">
    <name type="scientific">Sesamum indicum</name>
    <name type="common">Oriental sesame</name>
    <name type="synonym">Sesamum orientale</name>
    <dbReference type="NCBI Taxonomy" id="4182"/>
    <lineage>
        <taxon>Eukaryota</taxon>
        <taxon>Viridiplantae</taxon>
        <taxon>Streptophyta</taxon>
        <taxon>Embryophyta</taxon>
        <taxon>Tracheophyta</taxon>
        <taxon>Spermatophyta</taxon>
        <taxon>Magnoliopsida</taxon>
        <taxon>eudicotyledons</taxon>
        <taxon>Gunneridae</taxon>
        <taxon>Pentapetalae</taxon>
        <taxon>asterids</taxon>
        <taxon>lamiids</taxon>
        <taxon>Lamiales</taxon>
        <taxon>Pedaliaceae</taxon>
        <taxon>Sesamum</taxon>
    </lineage>
</organism>
<gene>
    <name evidence="3" type="primary">LOC105163513</name>
</gene>
<feature type="region of interest" description="Disordered" evidence="1">
    <location>
        <begin position="620"/>
        <end position="644"/>
    </location>
</feature>
<dbReference type="RefSeq" id="XP_011080182.1">
    <property type="nucleotide sequence ID" value="XM_011081880.2"/>
</dbReference>
<dbReference type="FunCoup" id="A0A6I9THK2">
    <property type="interactions" value="1580"/>
</dbReference>
<dbReference type="Proteomes" id="UP000504604">
    <property type="component" value="Linkage group LG6"/>
</dbReference>
<sequence length="758" mass="85376">MYSRVRRLRRMFWVLPKIYPGASHRLSGAGINVLADGRSTASWFNGSNSIYRRLELTGCQGQRYSTVSETKHKMLITDDVLSFIRSSLHQPRGTFHCWLNKTAGSKNLFKEDGIFLVLIGKYLEGSSEAGQNTFKMFEKAKSLLQRYPSLQVVGLQYGKSIRLNNTTTHMLQRIIKEFVTFPILLSNKNIFEMENVSCYIISKGFQTPIVYPGEDVDLKVLDQAIHELNAEYGKGANVEDMKSSWVKPVEVVKEPDVCSASRNLLFSFPGCISADENGNHLFLSDVNHHRIIVFNSNGKILDAIGSSPGFEDGEFEIAKLMRPAASFYHASEDCLYFVDSENHAIRRADMGRRIVETVFPVTDGIKKNKGLWKWILDKIWVKWNIKAKSEEFNSDSFLFPWHILRSSNSDVVVLNQSLGTLWIIDLESGSIREVLKESSKILEICGQMIMEKCIPLGQLPAFWLQQQVDTTCPFEGIPYAGLMSSVATCQDHVVLCDMVGQTVVKLSKESGSATSFQFSNFGVLGLPYWLASSLEQVYAVDDQSGDLDHSQCFRLLPGKVDIDLNVDVPQHTYLVEQPQEGCIWRQARGAAAEISGVENKASSSEKVGVAQQWYDEIDNLSFSTPPEESSRQENSRHPGEEVQDGRVRIGATINTSPGTSEVIIYAALYLRLKKSSNPHLDTRESKAARIAEILEPKRKSKKDLFVKLMMMSDRDIEELIFMRPLHVRLKFNCRDHPKADNTKGVILTDSSVKVHVTL</sequence>
<proteinExistence type="predicted"/>
<keyword evidence="2" id="KW-1185">Reference proteome</keyword>
<dbReference type="GeneID" id="105163513"/>
<evidence type="ECO:0000256" key="1">
    <source>
        <dbReference type="SAM" id="MobiDB-lite"/>
    </source>
</evidence>
<reference evidence="3" key="1">
    <citation type="submission" date="2025-08" db="UniProtKB">
        <authorList>
            <consortium name="RefSeq"/>
        </authorList>
    </citation>
    <scope>IDENTIFICATION</scope>
</reference>
<name>A0A6I9THK2_SESIN</name>
<protein>
    <submittedName>
        <fullName evidence="3">Uncharacterized protein LOC105163513 isoform X1</fullName>
    </submittedName>
</protein>
<accession>A0A6I9THK2</accession>
<evidence type="ECO:0000313" key="2">
    <source>
        <dbReference type="Proteomes" id="UP000504604"/>
    </source>
</evidence>
<dbReference type="InParanoid" id="A0A6I9THK2"/>
<dbReference type="PANTHER" id="PTHR46388:SF3">
    <property type="entry name" value="DUF1618 DOMAIN-CONTAINING PROTEIN"/>
    <property type="match status" value="1"/>
</dbReference>
<evidence type="ECO:0000313" key="3">
    <source>
        <dbReference type="RefSeq" id="XP_011080182.1"/>
    </source>
</evidence>
<dbReference type="InterPro" id="IPR011042">
    <property type="entry name" value="6-blade_b-propeller_TolB-like"/>
</dbReference>
<dbReference type="Gene3D" id="2.120.10.30">
    <property type="entry name" value="TolB, C-terminal domain"/>
    <property type="match status" value="1"/>
</dbReference>
<dbReference type="OrthoDB" id="273823at2759"/>